<keyword evidence="4" id="KW-0186">Copper</keyword>
<keyword evidence="6" id="KW-0472">Membrane</keyword>
<feature type="domain" description="CopC" evidence="8">
    <location>
        <begin position="25"/>
        <end position="117"/>
    </location>
</feature>
<evidence type="ECO:0000259" key="8">
    <source>
        <dbReference type="Pfam" id="PF04234"/>
    </source>
</evidence>
<keyword evidence="6" id="KW-0812">Transmembrane</keyword>
<reference evidence="9 10" key="1">
    <citation type="journal article" date="2014" name="Gene">
        <title>A comparative genomic analysis of the alkalitolerant soil bacterium Bacillus lehensis G1.</title>
        <authorList>
            <person name="Noor Y.M."/>
            <person name="Samsulrizal N.H."/>
            <person name="Jema'on N.A."/>
            <person name="Low K.O."/>
            <person name="Ramli A.N."/>
            <person name="Alias N.I."/>
            <person name="Damis S.I."/>
            <person name="Fuzi S.F."/>
            <person name="Isa M.N."/>
            <person name="Murad A.M."/>
            <person name="Raih M.F."/>
            <person name="Bakar F.D."/>
            <person name="Najimudin N."/>
            <person name="Mahadi N.M."/>
            <person name="Illias R.M."/>
        </authorList>
    </citation>
    <scope>NUCLEOTIDE SEQUENCE [LARGE SCALE GENOMIC DNA]</scope>
    <source>
        <strain evidence="9 10">G1</strain>
    </source>
</reference>
<dbReference type="STRING" id="1246626.BleG1_2417"/>
<feature type="region of interest" description="Disordered" evidence="5">
    <location>
        <begin position="122"/>
        <end position="158"/>
    </location>
</feature>
<dbReference type="GO" id="GO:0006825">
    <property type="term" value="P:copper ion transport"/>
    <property type="evidence" value="ECO:0007669"/>
    <property type="project" value="InterPro"/>
</dbReference>
<feature type="chain" id="PRO_5001584647" evidence="7">
    <location>
        <begin position="25"/>
        <end position="191"/>
    </location>
</feature>
<dbReference type="eggNOG" id="COG2372">
    <property type="taxonomic scope" value="Bacteria"/>
</dbReference>
<feature type="transmembrane region" description="Helical" evidence="6">
    <location>
        <begin position="164"/>
        <end position="185"/>
    </location>
</feature>
<organism evidence="9 10">
    <name type="scientific">Shouchella lehensis G1</name>
    <dbReference type="NCBI Taxonomy" id="1246626"/>
    <lineage>
        <taxon>Bacteria</taxon>
        <taxon>Bacillati</taxon>
        <taxon>Bacillota</taxon>
        <taxon>Bacilli</taxon>
        <taxon>Bacillales</taxon>
        <taxon>Bacillaceae</taxon>
        <taxon>Shouchella</taxon>
    </lineage>
</organism>
<dbReference type="PANTHER" id="PTHR34820:SF4">
    <property type="entry name" value="INNER MEMBRANE PROTEIN YEBZ"/>
    <property type="match status" value="1"/>
</dbReference>
<evidence type="ECO:0000256" key="3">
    <source>
        <dbReference type="ARBA" id="ARBA00022729"/>
    </source>
</evidence>
<dbReference type="InterPro" id="IPR014755">
    <property type="entry name" value="Cu-Rt/internalin_Ig-like"/>
</dbReference>
<evidence type="ECO:0000256" key="6">
    <source>
        <dbReference type="SAM" id="Phobius"/>
    </source>
</evidence>
<dbReference type="GO" id="GO:0042597">
    <property type="term" value="C:periplasmic space"/>
    <property type="evidence" value="ECO:0007669"/>
    <property type="project" value="InterPro"/>
</dbReference>
<evidence type="ECO:0000256" key="7">
    <source>
        <dbReference type="SAM" id="SignalP"/>
    </source>
</evidence>
<dbReference type="GO" id="GO:0030313">
    <property type="term" value="C:cell envelope"/>
    <property type="evidence" value="ECO:0007669"/>
    <property type="project" value="UniProtKB-SubCell"/>
</dbReference>
<dbReference type="GO" id="GO:0005886">
    <property type="term" value="C:plasma membrane"/>
    <property type="evidence" value="ECO:0007669"/>
    <property type="project" value="TreeGrafter"/>
</dbReference>
<evidence type="ECO:0000256" key="5">
    <source>
        <dbReference type="SAM" id="MobiDB-lite"/>
    </source>
</evidence>
<keyword evidence="3 7" id="KW-0732">Signal</keyword>
<dbReference type="RefSeq" id="WP_038481193.1">
    <property type="nucleotide sequence ID" value="NZ_CP003923.1"/>
</dbReference>
<dbReference type="EMBL" id="CP003923">
    <property type="protein sequence ID" value="AIC94995.1"/>
    <property type="molecule type" value="Genomic_DNA"/>
</dbReference>
<dbReference type="Pfam" id="PF04234">
    <property type="entry name" value="CopC"/>
    <property type="match status" value="1"/>
</dbReference>
<gene>
    <name evidence="9" type="ORF">BleG1_2417</name>
</gene>
<dbReference type="InterPro" id="IPR014756">
    <property type="entry name" value="Ig_E-set"/>
</dbReference>
<keyword evidence="6" id="KW-1133">Transmembrane helix</keyword>
<feature type="signal peptide" evidence="7">
    <location>
        <begin position="1"/>
        <end position="24"/>
    </location>
</feature>
<dbReference type="GO" id="GO:0046688">
    <property type="term" value="P:response to copper ion"/>
    <property type="evidence" value="ECO:0007669"/>
    <property type="project" value="InterPro"/>
</dbReference>
<dbReference type="KEGG" id="ble:BleG1_2417"/>
<proteinExistence type="predicted"/>
<evidence type="ECO:0000256" key="2">
    <source>
        <dbReference type="ARBA" id="ARBA00022723"/>
    </source>
</evidence>
<name>A0A060LZ00_9BACI</name>
<evidence type="ECO:0000256" key="1">
    <source>
        <dbReference type="ARBA" id="ARBA00004196"/>
    </source>
</evidence>
<dbReference type="OrthoDB" id="2353937at2"/>
<keyword evidence="10" id="KW-1185">Reference proteome</keyword>
<dbReference type="HOGENOM" id="CLU_087859_0_2_9"/>
<dbReference type="AlphaFoldDB" id="A0A060LZ00"/>
<keyword evidence="2" id="KW-0479">Metal-binding</keyword>
<dbReference type="InterPro" id="IPR007348">
    <property type="entry name" value="CopC_dom"/>
</dbReference>
<dbReference type="InterPro" id="IPR032694">
    <property type="entry name" value="CopC/D"/>
</dbReference>
<dbReference type="GO" id="GO:0005507">
    <property type="term" value="F:copper ion binding"/>
    <property type="evidence" value="ECO:0007669"/>
    <property type="project" value="InterPro"/>
</dbReference>
<accession>A0A060LZ00</accession>
<dbReference type="PATRIC" id="fig|1246626.3.peg.2418"/>
<evidence type="ECO:0000256" key="4">
    <source>
        <dbReference type="ARBA" id="ARBA00023008"/>
    </source>
</evidence>
<evidence type="ECO:0000313" key="9">
    <source>
        <dbReference type="EMBL" id="AIC94995.1"/>
    </source>
</evidence>
<dbReference type="PANTHER" id="PTHR34820">
    <property type="entry name" value="INNER MEMBRANE PROTEIN YEBZ"/>
    <property type="match status" value="1"/>
</dbReference>
<dbReference type="SUPFAM" id="SSF81296">
    <property type="entry name" value="E set domains"/>
    <property type="match status" value="1"/>
</dbReference>
<evidence type="ECO:0000313" key="10">
    <source>
        <dbReference type="Proteomes" id="UP000027142"/>
    </source>
</evidence>
<dbReference type="Gene3D" id="2.60.40.1220">
    <property type="match status" value="1"/>
</dbReference>
<protein>
    <submittedName>
        <fullName evidence="9">Copper resistance protein CopC/internalin, immunoglobulin-like protein</fullName>
    </submittedName>
</protein>
<dbReference type="Proteomes" id="UP000027142">
    <property type="component" value="Chromosome"/>
</dbReference>
<sequence length="191" mass="20988">MKRGLTSFLLFLTLMLALPNLAHAHSHQESSSPAENEEVTAPLDEITVTFDSGIASGNMTVTNNTTGEEVEPDSIDVESTVMIASFNEPLPNGEYVVYWENIGDDTHHIDGEFTFVVNVEEEAEEESTVEEDMTEEESTEEATEQETDLEQDQAETETAESGSAVLWISIILAILFIGGLIGFVVSRKKKN</sequence>
<comment type="subcellular location">
    <subcellularLocation>
        <location evidence="1">Cell envelope</location>
    </subcellularLocation>
</comment>